<dbReference type="EMBL" id="VJSY01000021">
    <property type="protein sequence ID" value="MDR8754738.1"/>
    <property type="molecule type" value="Genomic_DNA"/>
</dbReference>
<feature type="region of interest" description="Disordered" evidence="1">
    <location>
        <begin position="1"/>
        <end position="40"/>
    </location>
</feature>
<evidence type="ECO:0000313" key="3">
    <source>
        <dbReference type="Proteomes" id="UP001248067"/>
    </source>
</evidence>
<protein>
    <submittedName>
        <fullName evidence="2">Uncharacterized protein</fullName>
    </submittedName>
</protein>
<reference evidence="2 3" key="1">
    <citation type="submission" date="2019-06" db="EMBL/GenBank/DDBJ databases">
        <title>Evolution of Burkholderia multivorans in the lungs of Cystic Fibrosis patients.</title>
        <authorList>
            <person name="Moreira L.M."/>
        </authorList>
    </citation>
    <scope>NUCLEOTIDE SEQUENCE [LARGE SCALE GENOMIC DNA]</scope>
    <source>
        <strain evidence="2 3">VC13239</strain>
    </source>
</reference>
<keyword evidence="3" id="KW-1185">Reference proteome</keyword>
<sequence>MSVVERGGERETPPQWGTPAPAATRDRAPSRHSSGGSTIACAASFWRTRNAARRFA</sequence>
<dbReference type="Proteomes" id="UP001248067">
    <property type="component" value="Unassembled WGS sequence"/>
</dbReference>
<comment type="caution">
    <text evidence="2">The sequence shown here is derived from an EMBL/GenBank/DDBJ whole genome shotgun (WGS) entry which is preliminary data.</text>
</comment>
<name>A0ABU2E4E6_9BURK</name>
<accession>A0ABU2E4E6</accession>
<organism evidence="2 3">
    <name type="scientific">Burkholderia pseudomultivorans</name>
    <dbReference type="NCBI Taxonomy" id="1207504"/>
    <lineage>
        <taxon>Bacteria</taxon>
        <taxon>Pseudomonadati</taxon>
        <taxon>Pseudomonadota</taxon>
        <taxon>Betaproteobacteria</taxon>
        <taxon>Burkholderiales</taxon>
        <taxon>Burkholderiaceae</taxon>
        <taxon>Burkholderia</taxon>
        <taxon>Burkholderia cepacia complex</taxon>
    </lineage>
</organism>
<proteinExistence type="predicted"/>
<evidence type="ECO:0000313" key="2">
    <source>
        <dbReference type="EMBL" id="MDR8754738.1"/>
    </source>
</evidence>
<gene>
    <name evidence="2" type="ORF">FEQ00_03162</name>
</gene>
<feature type="compositionally biased region" description="Basic and acidic residues" evidence="1">
    <location>
        <begin position="1"/>
        <end position="12"/>
    </location>
</feature>
<evidence type="ECO:0000256" key="1">
    <source>
        <dbReference type="SAM" id="MobiDB-lite"/>
    </source>
</evidence>